<keyword evidence="6 7" id="KW-0687">Ribonucleoprotein</keyword>
<dbReference type="InterPro" id="IPR036756">
    <property type="entry name" value="H/ACA_rnp_Nop10_sf"/>
</dbReference>
<evidence type="ECO:0000256" key="4">
    <source>
        <dbReference type="ARBA" id="ARBA00022517"/>
    </source>
</evidence>
<comment type="similarity">
    <text evidence="2 7">Belongs to the NOP10 family.</text>
</comment>
<accession>A0A832VWN8</accession>
<dbReference type="InterPro" id="IPR007264">
    <property type="entry name" value="H/ACA_rnp_Nop10"/>
</dbReference>
<dbReference type="Pfam" id="PF04135">
    <property type="entry name" value="Nop10p"/>
    <property type="match status" value="1"/>
</dbReference>
<evidence type="ECO:0000313" key="8">
    <source>
        <dbReference type="EMBL" id="HIH69048.1"/>
    </source>
</evidence>
<dbReference type="RefSeq" id="WP_042684300.1">
    <property type="nucleotide sequence ID" value="NZ_DUIH01000002.1"/>
</dbReference>
<evidence type="ECO:0000256" key="6">
    <source>
        <dbReference type="ARBA" id="ARBA00023274"/>
    </source>
</evidence>
<protein>
    <recommendedName>
        <fullName evidence="3 7">Ribosome biogenesis protein Nop10</fullName>
    </recommendedName>
</protein>
<dbReference type="EMBL" id="DUIH01000002">
    <property type="protein sequence ID" value="HIH69048.1"/>
    <property type="molecule type" value="Genomic_DNA"/>
</dbReference>
<dbReference type="GO" id="GO:0001522">
    <property type="term" value="P:pseudouridine synthesis"/>
    <property type="evidence" value="ECO:0007669"/>
    <property type="project" value="InterPro"/>
</dbReference>
<dbReference type="HAMAP" id="MF_00803">
    <property type="entry name" value="Nop10"/>
    <property type="match status" value="1"/>
</dbReference>
<dbReference type="PANTHER" id="PTHR13305:SF0">
    <property type="entry name" value="H_ACA RIBONUCLEOPROTEIN COMPLEX SUBUNIT 3"/>
    <property type="match status" value="1"/>
</dbReference>
<dbReference type="NCBIfam" id="NF009623">
    <property type="entry name" value="PRK13130.1"/>
    <property type="match status" value="1"/>
</dbReference>
<dbReference type="InterPro" id="IPR023532">
    <property type="entry name" value="Nop10_arc-typ"/>
</dbReference>
<dbReference type="Gene3D" id="2.20.28.40">
    <property type="entry name" value="H/ACA ribonucleoprotein complex, subunit Nop10"/>
    <property type="match status" value="1"/>
</dbReference>
<dbReference type="GO" id="GO:1990904">
    <property type="term" value="C:ribonucleoprotein complex"/>
    <property type="evidence" value="ECO:0007669"/>
    <property type="project" value="UniProtKB-KW"/>
</dbReference>
<dbReference type="AlphaFoldDB" id="A0A832VWN8"/>
<comment type="function">
    <text evidence="1 7">Involved in ribosome biogenesis; more specifically in 18S rRNA pseudouridylation and in cleavage of pre-rRNA.</text>
</comment>
<proteinExistence type="inferred from homology"/>
<evidence type="ECO:0000256" key="3">
    <source>
        <dbReference type="ARBA" id="ARBA00018821"/>
    </source>
</evidence>
<dbReference type="PANTHER" id="PTHR13305">
    <property type="entry name" value="RIBOSOME BIOGENESIS PROTEIN NOP10"/>
    <property type="match status" value="1"/>
</dbReference>
<organism evidence="8 9">
    <name type="scientific">Methermicoccus shengliensis</name>
    <dbReference type="NCBI Taxonomy" id="660064"/>
    <lineage>
        <taxon>Archaea</taxon>
        <taxon>Methanobacteriati</taxon>
        <taxon>Methanobacteriota</taxon>
        <taxon>Stenosarchaea group</taxon>
        <taxon>Methanomicrobia</taxon>
        <taxon>Methanosarcinales</taxon>
        <taxon>Methermicoccaceae</taxon>
        <taxon>Methermicoccus</taxon>
    </lineage>
</organism>
<evidence type="ECO:0000313" key="9">
    <source>
        <dbReference type="Proteomes" id="UP000600363"/>
    </source>
</evidence>
<dbReference type="SUPFAM" id="SSF144210">
    <property type="entry name" value="Nop10-like SnoRNP"/>
    <property type="match status" value="1"/>
</dbReference>
<dbReference type="GO" id="GO:0030515">
    <property type="term" value="F:snoRNA binding"/>
    <property type="evidence" value="ECO:0007669"/>
    <property type="project" value="InterPro"/>
</dbReference>
<sequence>MRSKILRCPACGRYTLKEMCPVCGTATASSRPARFSPQDRYGRYRRMLLKEAHSREL</sequence>
<name>A0A832VWN8_9EURY</name>
<evidence type="ECO:0000256" key="2">
    <source>
        <dbReference type="ARBA" id="ARBA00009462"/>
    </source>
</evidence>
<dbReference type="GO" id="GO:0006364">
    <property type="term" value="P:rRNA processing"/>
    <property type="evidence" value="ECO:0007669"/>
    <property type="project" value="UniProtKB-UniRule"/>
</dbReference>
<gene>
    <name evidence="7" type="primary">nop10</name>
    <name evidence="8" type="ORF">HA299_00250</name>
</gene>
<keyword evidence="5 7" id="KW-0698">rRNA processing</keyword>
<evidence type="ECO:0000256" key="7">
    <source>
        <dbReference type="HAMAP-Rule" id="MF_00803"/>
    </source>
</evidence>
<dbReference type="Proteomes" id="UP000600363">
    <property type="component" value="Unassembled WGS sequence"/>
</dbReference>
<keyword evidence="4 7" id="KW-0690">Ribosome biogenesis</keyword>
<evidence type="ECO:0000256" key="1">
    <source>
        <dbReference type="ARBA" id="ARBA00002325"/>
    </source>
</evidence>
<comment type="caution">
    <text evidence="8">The sequence shown here is derived from an EMBL/GenBank/DDBJ whole genome shotgun (WGS) entry which is preliminary data.</text>
</comment>
<evidence type="ECO:0000256" key="5">
    <source>
        <dbReference type="ARBA" id="ARBA00022552"/>
    </source>
</evidence>
<reference evidence="8" key="1">
    <citation type="journal article" date="2020" name="bioRxiv">
        <title>A rank-normalized archaeal taxonomy based on genome phylogeny resolves widespread incomplete and uneven classifications.</title>
        <authorList>
            <person name="Rinke C."/>
            <person name="Chuvochina M."/>
            <person name="Mussig A.J."/>
            <person name="Chaumeil P.-A."/>
            <person name="Waite D.W."/>
            <person name="Whitman W.B."/>
            <person name="Parks D.H."/>
            <person name="Hugenholtz P."/>
        </authorList>
    </citation>
    <scope>NUCLEOTIDE SEQUENCE</scope>
    <source>
        <strain evidence="8">UBA12518</strain>
    </source>
</reference>